<name>A0ABX7MRE3_9GAMM</name>
<dbReference type="InterPro" id="IPR015947">
    <property type="entry name" value="PUA-like_sf"/>
</dbReference>
<gene>
    <name evidence="2" type="ORF">LPB19_00420</name>
</gene>
<dbReference type="Gene3D" id="3.10.590.10">
    <property type="entry name" value="ph1033 like domains"/>
    <property type="match status" value="1"/>
</dbReference>
<dbReference type="InterPro" id="IPR002740">
    <property type="entry name" value="EVE_domain"/>
</dbReference>
<evidence type="ECO:0000313" key="3">
    <source>
        <dbReference type="Proteomes" id="UP000663555"/>
    </source>
</evidence>
<protein>
    <submittedName>
        <fullName evidence="2">EVE domain-containing protein</fullName>
    </submittedName>
</protein>
<dbReference type="InterPro" id="IPR047197">
    <property type="entry name" value="THYN1-like_EVE"/>
</dbReference>
<reference evidence="2 3" key="1">
    <citation type="submission" date="2021-03" db="EMBL/GenBank/DDBJ databases">
        <title>Genome sequencing of Marinobacter sp. LPB0319.</title>
        <authorList>
            <person name="Kim J."/>
        </authorList>
    </citation>
    <scope>NUCLEOTIDE SEQUENCE [LARGE SCALE GENOMIC DNA]</scope>
    <source>
        <strain evidence="2 3">LPB0319</strain>
    </source>
</reference>
<proteinExistence type="predicted"/>
<dbReference type="SUPFAM" id="SSF88697">
    <property type="entry name" value="PUA domain-like"/>
    <property type="match status" value="1"/>
</dbReference>
<keyword evidence="3" id="KW-1185">Reference proteome</keyword>
<feature type="domain" description="EVE" evidence="1">
    <location>
        <begin position="3"/>
        <end position="149"/>
    </location>
</feature>
<sequence>MTKWLVKSEPDECGIDDFAHSPNTVIPWDGVRNYQARNFLAQMAPNDEVFLYHSSCRHIGIAGIIRVVKAAYPDPAQFNPDSPYHDPKSSPDKPRWQAVDFAFVRKLSRLIPLDELKSLDGLEQLPLVRKGSRLSVMPVSEAEWQIILQQE</sequence>
<evidence type="ECO:0000313" key="2">
    <source>
        <dbReference type="EMBL" id="QSP94926.1"/>
    </source>
</evidence>
<organism evidence="2 3">
    <name type="scientific">Marinobacter salinisoli</name>
    <dbReference type="NCBI Taxonomy" id="2769486"/>
    <lineage>
        <taxon>Bacteria</taxon>
        <taxon>Pseudomonadati</taxon>
        <taxon>Pseudomonadota</taxon>
        <taxon>Gammaproteobacteria</taxon>
        <taxon>Pseudomonadales</taxon>
        <taxon>Marinobacteraceae</taxon>
        <taxon>Marinobacter</taxon>
    </lineage>
</organism>
<dbReference type="PANTHER" id="PTHR14087">
    <property type="entry name" value="THYMOCYTE NUCLEAR PROTEIN 1"/>
    <property type="match status" value="1"/>
</dbReference>
<dbReference type="PANTHER" id="PTHR14087:SF7">
    <property type="entry name" value="THYMOCYTE NUCLEAR PROTEIN 1"/>
    <property type="match status" value="1"/>
</dbReference>
<evidence type="ECO:0000259" key="1">
    <source>
        <dbReference type="Pfam" id="PF01878"/>
    </source>
</evidence>
<dbReference type="Proteomes" id="UP000663555">
    <property type="component" value="Chromosome"/>
</dbReference>
<accession>A0ABX7MRE3</accession>
<dbReference type="Pfam" id="PF01878">
    <property type="entry name" value="EVE"/>
    <property type="match status" value="1"/>
</dbReference>
<dbReference type="RefSeq" id="WP_206644133.1">
    <property type="nucleotide sequence ID" value="NZ_CP071247.1"/>
</dbReference>
<dbReference type="InterPro" id="IPR052181">
    <property type="entry name" value="5hmC_binding"/>
</dbReference>
<dbReference type="EMBL" id="CP071247">
    <property type="protein sequence ID" value="QSP94926.1"/>
    <property type="molecule type" value="Genomic_DNA"/>
</dbReference>
<dbReference type="CDD" id="cd21133">
    <property type="entry name" value="EVE"/>
    <property type="match status" value="1"/>
</dbReference>